<name>A0A835AU43_9POAL</name>
<dbReference type="SUPFAM" id="SSF52058">
    <property type="entry name" value="L domain-like"/>
    <property type="match status" value="1"/>
</dbReference>
<accession>A0A835AU43</accession>
<dbReference type="Gene3D" id="3.80.10.10">
    <property type="entry name" value="Ribonuclease Inhibitor"/>
    <property type="match status" value="1"/>
</dbReference>
<dbReference type="Pfam" id="PF17919">
    <property type="entry name" value="RT_RNaseH_2"/>
    <property type="match status" value="1"/>
</dbReference>
<gene>
    <name evidence="3" type="ORF">HU200_050053</name>
</gene>
<protein>
    <recommendedName>
        <fullName evidence="5">Reverse transcriptase/retrotransposon-derived protein RNase H-like domain-containing protein</fullName>
    </recommendedName>
</protein>
<sequence length="470" mass="52209">MDLDKIQAVHDWPLPCSIKALRGFLGLTGYYRRFIHNYGVIAAPLTALLKRDAFQWGEPASAAFLALKTVLTTAPVLQLPDFAQPFVVDCDASGSGFGAVLHQGQGPIAFFSRTVAPQHAKLAAYERIQIQVDHILERHSGIGVKKLKIQVHSGAKYNFPRSVLLNGSGDSIQYLHLTNCSFRPTVTFGGLRSLTRLHLCIVRITGDELGCLLSHSLALEKLELKSCNLIVYLKVPHLLQRLDYLLVYSCARLKVTDNEAPNISNFTIGGNSTVQLSLGETLQMKNLTMHRCGSVLYARAELPSSMPNLEALTVHSQTERAYAPMLCSKFLRLRHLSIGLTGGPFYPAYHYLSLASFFDAAPSLETFNLDNVSIFADPTDLRQMLELQHHNLRMVRITGFSSAKSLIELTCHVLKSCTDRDNKSGKYSPLERDILMEGHKAVMAIRRYIEPRVPSTVKLHVLEPCSCHSV</sequence>
<comment type="caution">
    <text evidence="3">The sequence shown here is derived from an EMBL/GenBank/DDBJ whole genome shotgun (WGS) entry which is preliminary data.</text>
</comment>
<evidence type="ECO:0008006" key="5">
    <source>
        <dbReference type="Google" id="ProtNLM"/>
    </source>
</evidence>
<dbReference type="InterPro" id="IPR053772">
    <property type="entry name" value="At1g61320/At1g61330-like"/>
</dbReference>
<dbReference type="FunFam" id="3.30.70.270:FF:000020">
    <property type="entry name" value="Transposon Tf2-6 polyprotein-like Protein"/>
    <property type="match status" value="1"/>
</dbReference>
<dbReference type="PANTHER" id="PTHR34145">
    <property type="entry name" value="OS02G0105600 PROTEIN"/>
    <property type="match status" value="1"/>
</dbReference>
<dbReference type="InterPro" id="IPR032675">
    <property type="entry name" value="LRR_dom_sf"/>
</dbReference>
<proteinExistence type="predicted"/>
<dbReference type="InterPro" id="IPR055357">
    <property type="entry name" value="LRR_At1g61320_AtMIF1"/>
</dbReference>
<dbReference type="PANTHER" id="PTHR34145:SF43">
    <property type="entry name" value="F-BOX DOMAIN PROTEIN"/>
    <property type="match status" value="1"/>
</dbReference>
<keyword evidence="4" id="KW-1185">Reference proteome</keyword>
<dbReference type="Proteomes" id="UP000636709">
    <property type="component" value="Unassembled WGS sequence"/>
</dbReference>
<feature type="domain" description="At1g61320/AtMIF1 LRR" evidence="2">
    <location>
        <begin position="132"/>
        <end position="466"/>
    </location>
</feature>
<evidence type="ECO:0000259" key="2">
    <source>
        <dbReference type="Pfam" id="PF23622"/>
    </source>
</evidence>
<dbReference type="OrthoDB" id="596770at2759"/>
<dbReference type="SUPFAM" id="SSF56672">
    <property type="entry name" value="DNA/RNA polymerases"/>
    <property type="match status" value="1"/>
</dbReference>
<dbReference type="AlphaFoldDB" id="A0A835AU43"/>
<reference evidence="3" key="1">
    <citation type="submission" date="2020-07" db="EMBL/GenBank/DDBJ databases">
        <title>Genome sequence and genetic diversity analysis of an under-domesticated orphan crop, white fonio (Digitaria exilis).</title>
        <authorList>
            <person name="Bennetzen J.L."/>
            <person name="Chen S."/>
            <person name="Ma X."/>
            <person name="Wang X."/>
            <person name="Yssel A.E.J."/>
            <person name="Chaluvadi S.R."/>
            <person name="Johnson M."/>
            <person name="Gangashetty P."/>
            <person name="Hamidou F."/>
            <person name="Sanogo M.D."/>
            <person name="Zwaenepoel A."/>
            <person name="Wallace J."/>
            <person name="Van De Peer Y."/>
            <person name="Van Deynze A."/>
        </authorList>
    </citation>
    <scope>NUCLEOTIDE SEQUENCE</scope>
    <source>
        <tissue evidence="3">Leaves</tissue>
    </source>
</reference>
<organism evidence="3 4">
    <name type="scientific">Digitaria exilis</name>
    <dbReference type="NCBI Taxonomy" id="1010633"/>
    <lineage>
        <taxon>Eukaryota</taxon>
        <taxon>Viridiplantae</taxon>
        <taxon>Streptophyta</taxon>
        <taxon>Embryophyta</taxon>
        <taxon>Tracheophyta</taxon>
        <taxon>Spermatophyta</taxon>
        <taxon>Magnoliopsida</taxon>
        <taxon>Liliopsida</taxon>
        <taxon>Poales</taxon>
        <taxon>Poaceae</taxon>
        <taxon>PACMAD clade</taxon>
        <taxon>Panicoideae</taxon>
        <taxon>Panicodae</taxon>
        <taxon>Paniceae</taxon>
        <taxon>Anthephorinae</taxon>
        <taxon>Digitaria</taxon>
    </lineage>
</organism>
<dbReference type="Pfam" id="PF23622">
    <property type="entry name" value="LRR_At1g61320_AtMIF1"/>
    <property type="match status" value="1"/>
</dbReference>
<evidence type="ECO:0000259" key="1">
    <source>
        <dbReference type="Pfam" id="PF17919"/>
    </source>
</evidence>
<dbReference type="InterPro" id="IPR043502">
    <property type="entry name" value="DNA/RNA_pol_sf"/>
</dbReference>
<feature type="domain" description="Reverse transcriptase/retrotransposon-derived protein RNase H-like" evidence="1">
    <location>
        <begin position="56"/>
        <end position="127"/>
    </location>
</feature>
<dbReference type="InterPro" id="IPR041577">
    <property type="entry name" value="RT_RNaseH_2"/>
</dbReference>
<dbReference type="Gene3D" id="3.30.70.270">
    <property type="match status" value="1"/>
</dbReference>
<dbReference type="EMBL" id="JACEFO010002240">
    <property type="protein sequence ID" value="KAF8671340.1"/>
    <property type="molecule type" value="Genomic_DNA"/>
</dbReference>
<evidence type="ECO:0000313" key="4">
    <source>
        <dbReference type="Proteomes" id="UP000636709"/>
    </source>
</evidence>
<dbReference type="InterPro" id="IPR043128">
    <property type="entry name" value="Rev_trsase/Diguanyl_cyclase"/>
</dbReference>
<evidence type="ECO:0000313" key="3">
    <source>
        <dbReference type="EMBL" id="KAF8671340.1"/>
    </source>
</evidence>